<evidence type="ECO:0000256" key="6">
    <source>
        <dbReference type="ARBA" id="ARBA00022968"/>
    </source>
</evidence>
<dbReference type="PANTHER" id="PTHR11214:SF3">
    <property type="entry name" value="BETA-1,3-GALACTOSYLTRANSFERASE 6"/>
    <property type="match status" value="1"/>
</dbReference>
<dbReference type="Proteomes" id="UP001303046">
    <property type="component" value="Unassembled WGS sequence"/>
</dbReference>
<evidence type="ECO:0000256" key="2">
    <source>
        <dbReference type="ARBA" id="ARBA00008661"/>
    </source>
</evidence>
<evidence type="ECO:0000313" key="11">
    <source>
        <dbReference type="EMBL" id="KAK6759558.1"/>
    </source>
</evidence>
<keyword evidence="3 10" id="KW-0328">Glycosyltransferase</keyword>
<keyword evidence="9 10" id="KW-0472">Membrane</keyword>
<keyword evidence="8 10" id="KW-0333">Golgi apparatus</keyword>
<keyword evidence="12" id="KW-1185">Reference proteome</keyword>
<sequence>MCFGFVWEKVPRRRSILLVIVPLLILAGYVYETKETKEMSRISKLGEPPSVILAPPKNFCQGFLYLVVLYTRVNEPQIRLRFRHSYGSLSSRSYSLCNFVRENCTDVRAVLKVDDDAMFNARKMFEEMGNMDVSSKQLYCVYSSDYKPKRTRSKWAVTVKEYPPEWFPTYCWSPAYFATPSTILALYNVTSKVPFLWIDDVFSTGIVGAAAGVSYQKILHGNAEMLRRGEAHFTVTHREKCFLLLFDQVNGNYSTSASG</sequence>
<evidence type="ECO:0000256" key="9">
    <source>
        <dbReference type="ARBA" id="ARBA00023136"/>
    </source>
</evidence>
<evidence type="ECO:0000256" key="8">
    <source>
        <dbReference type="ARBA" id="ARBA00023034"/>
    </source>
</evidence>
<dbReference type="Pfam" id="PF01762">
    <property type="entry name" value="Galactosyl_T"/>
    <property type="match status" value="1"/>
</dbReference>
<protein>
    <recommendedName>
        <fullName evidence="10">Hexosyltransferase</fullName>
        <ecNumber evidence="10">2.4.1.-</ecNumber>
    </recommendedName>
</protein>
<comment type="similarity">
    <text evidence="2 10">Belongs to the glycosyltransferase 31 family.</text>
</comment>
<evidence type="ECO:0000256" key="4">
    <source>
        <dbReference type="ARBA" id="ARBA00022679"/>
    </source>
</evidence>
<evidence type="ECO:0000256" key="5">
    <source>
        <dbReference type="ARBA" id="ARBA00022692"/>
    </source>
</evidence>
<comment type="caution">
    <text evidence="11">The sequence shown here is derived from an EMBL/GenBank/DDBJ whole genome shotgun (WGS) entry which is preliminary data.</text>
</comment>
<comment type="subcellular location">
    <subcellularLocation>
        <location evidence="1 10">Golgi apparatus membrane</location>
        <topology evidence="1 10">Single-pass type II membrane protein</topology>
    </subcellularLocation>
</comment>
<evidence type="ECO:0000256" key="10">
    <source>
        <dbReference type="RuleBase" id="RU363063"/>
    </source>
</evidence>
<gene>
    <name evidence="11" type="primary">Necator_chrX.g21412</name>
    <name evidence="11" type="ORF">RB195_021251</name>
</gene>
<dbReference type="EMBL" id="JAVFWL010000006">
    <property type="protein sequence ID" value="KAK6759558.1"/>
    <property type="molecule type" value="Genomic_DNA"/>
</dbReference>
<evidence type="ECO:0000256" key="1">
    <source>
        <dbReference type="ARBA" id="ARBA00004323"/>
    </source>
</evidence>
<feature type="transmembrane region" description="Helical" evidence="10">
    <location>
        <begin position="15"/>
        <end position="31"/>
    </location>
</feature>
<evidence type="ECO:0000313" key="12">
    <source>
        <dbReference type="Proteomes" id="UP001303046"/>
    </source>
</evidence>
<dbReference type="PANTHER" id="PTHR11214">
    <property type="entry name" value="BETA-1,3-N-ACETYLGLUCOSAMINYLTRANSFERASE"/>
    <property type="match status" value="1"/>
</dbReference>
<organism evidence="11 12">
    <name type="scientific">Necator americanus</name>
    <name type="common">Human hookworm</name>
    <dbReference type="NCBI Taxonomy" id="51031"/>
    <lineage>
        <taxon>Eukaryota</taxon>
        <taxon>Metazoa</taxon>
        <taxon>Ecdysozoa</taxon>
        <taxon>Nematoda</taxon>
        <taxon>Chromadorea</taxon>
        <taxon>Rhabditida</taxon>
        <taxon>Rhabditina</taxon>
        <taxon>Rhabditomorpha</taxon>
        <taxon>Strongyloidea</taxon>
        <taxon>Ancylostomatidae</taxon>
        <taxon>Bunostominae</taxon>
        <taxon>Necator</taxon>
    </lineage>
</organism>
<reference evidence="11 12" key="1">
    <citation type="submission" date="2023-08" db="EMBL/GenBank/DDBJ databases">
        <title>A Necator americanus chromosomal reference genome.</title>
        <authorList>
            <person name="Ilik V."/>
            <person name="Petrzelkova K.J."/>
            <person name="Pardy F."/>
            <person name="Fuh T."/>
            <person name="Niatou-Singa F.S."/>
            <person name="Gouil Q."/>
            <person name="Baker L."/>
            <person name="Ritchie M.E."/>
            <person name="Jex A.R."/>
            <person name="Gazzola D."/>
            <person name="Li H."/>
            <person name="Toshio Fujiwara R."/>
            <person name="Zhan B."/>
            <person name="Aroian R.V."/>
            <person name="Pafco B."/>
            <person name="Schwarz E.M."/>
        </authorList>
    </citation>
    <scope>NUCLEOTIDE SEQUENCE [LARGE SCALE GENOMIC DNA]</scope>
    <source>
        <strain evidence="11 12">Aroian</strain>
        <tissue evidence="11">Whole animal</tissue>
    </source>
</reference>
<keyword evidence="5 10" id="KW-0812">Transmembrane</keyword>
<evidence type="ECO:0000256" key="7">
    <source>
        <dbReference type="ARBA" id="ARBA00022989"/>
    </source>
</evidence>
<keyword evidence="7 10" id="KW-1133">Transmembrane helix</keyword>
<keyword evidence="6 10" id="KW-0735">Signal-anchor</keyword>
<proteinExistence type="inferred from homology"/>
<dbReference type="EC" id="2.4.1.-" evidence="10"/>
<keyword evidence="4" id="KW-0808">Transferase</keyword>
<evidence type="ECO:0000256" key="3">
    <source>
        <dbReference type="ARBA" id="ARBA00022676"/>
    </source>
</evidence>
<name>A0ABR1EAS2_NECAM</name>
<dbReference type="InterPro" id="IPR002659">
    <property type="entry name" value="Glyco_trans_31"/>
</dbReference>
<accession>A0ABR1EAS2</accession>